<evidence type="ECO:0000313" key="1">
    <source>
        <dbReference type="EMBL" id="KAF1922989.1"/>
    </source>
</evidence>
<dbReference type="GeneID" id="54347999"/>
<dbReference type="EMBL" id="ML979011">
    <property type="protein sequence ID" value="KAF1922989.1"/>
    <property type="molecule type" value="Genomic_DNA"/>
</dbReference>
<evidence type="ECO:0000313" key="2">
    <source>
        <dbReference type="Proteomes" id="UP000800082"/>
    </source>
</evidence>
<name>A0A6A5R6H3_9PLEO</name>
<sequence>MDNSTWESKTLSNTLEFRHANSSPTSIVNALNQLTKGAELMAHSLVLVRN</sequence>
<gene>
    <name evidence="1" type="ORF">M421DRAFT_407701</name>
</gene>
<dbReference type="Proteomes" id="UP000800082">
    <property type="component" value="Unassembled WGS sequence"/>
</dbReference>
<reference evidence="1" key="1">
    <citation type="journal article" date="2020" name="Stud. Mycol.">
        <title>101 Dothideomycetes genomes: a test case for predicting lifestyles and emergence of pathogens.</title>
        <authorList>
            <person name="Haridas S."/>
            <person name="Albert R."/>
            <person name="Binder M."/>
            <person name="Bloem J."/>
            <person name="Labutti K."/>
            <person name="Salamov A."/>
            <person name="Andreopoulos B."/>
            <person name="Baker S."/>
            <person name="Barry K."/>
            <person name="Bills G."/>
            <person name="Bluhm B."/>
            <person name="Cannon C."/>
            <person name="Castanera R."/>
            <person name="Culley D."/>
            <person name="Daum C."/>
            <person name="Ezra D."/>
            <person name="Gonzalez J."/>
            <person name="Henrissat B."/>
            <person name="Kuo A."/>
            <person name="Liang C."/>
            <person name="Lipzen A."/>
            <person name="Lutzoni F."/>
            <person name="Magnuson J."/>
            <person name="Mondo S."/>
            <person name="Nolan M."/>
            <person name="Ohm R."/>
            <person name="Pangilinan J."/>
            <person name="Park H.-J."/>
            <person name="Ramirez L."/>
            <person name="Alfaro M."/>
            <person name="Sun H."/>
            <person name="Tritt A."/>
            <person name="Yoshinaga Y."/>
            <person name="Zwiers L.-H."/>
            <person name="Turgeon B."/>
            <person name="Goodwin S."/>
            <person name="Spatafora J."/>
            <person name="Crous P."/>
            <person name="Grigoriev I."/>
        </authorList>
    </citation>
    <scope>NUCLEOTIDE SEQUENCE</scope>
    <source>
        <strain evidence="1">CBS 183.55</strain>
    </source>
</reference>
<accession>A0A6A5R6H3</accession>
<dbReference type="RefSeq" id="XP_033443242.1">
    <property type="nucleotide sequence ID" value="XM_033590335.1"/>
</dbReference>
<protein>
    <submittedName>
        <fullName evidence="1">Uncharacterized protein</fullName>
    </submittedName>
</protein>
<dbReference type="AlphaFoldDB" id="A0A6A5R6H3"/>
<organism evidence="1 2">
    <name type="scientific">Didymella exigua CBS 183.55</name>
    <dbReference type="NCBI Taxonomy" id="1150837"/>
    <lineage>
        <taxon>Eukaryota</taxon>
        <taxon>Fungi</taxon>
        <taxon>Dikarya</taxon>
        <taxon>Ascomycota</taxon>
        <taxon>Pezizomycotina</taxon>
        <taxon>Dothideomycetes</taxon>
        <taxon>Pleosporomycetidae</taxon>
        <taxon>Pleosporales</taxon>
        <taxon>Pleosporineae</taxon>
        <taxon>Didymellaceae</taxon>
        <taxon>Didymella</taxon>
    </lineage>
</organism>
<keyword evidence="2" id="KW-1185">Reference proteome</keyword>
<proteinExistence type="predicted"/>
<dbReference type="OrthoDB" id="3439612at2759"/>